<dbReference type="Gene3D" id="2.60.40.1910">
    <property type="match status" value="1"/>
</dbReference>
<dbReference type="WBParaSite" id="maker-uti_cns_0042656-snap-gene-0.2-mRNA-1">
    <property type="protein sequence ID" value="maker-uti_cns_0042656-snap-gene-0.2-mRNA-1"/>
    <property type="gene ID" value="maker-uti_cns_0042656-snap-gene-0.2"/>
</dbReference>
<feature type="signal peptide" evidence="1">
    <location>
        <begin position="1"/>
        <end position="25"/>
    </location>
</feature>
<dbReference type="GO" id="GO:0043171">
    <property type="term" value="P:peptide catabolic process"/>
    <property type="evidence" value="ECO:0007669"/>
    <property type="project" value="TreeGrafter"/>
</dbReference>
<feature type="domain" description="Peptidase M1 membrane alanine aminopeptidase" evidence="2">
    <location>
        <begin position="506"/>
        <end position="538"/>
    </location>
</feature>
<dbReference type="Proteomes" id="UP000095280">
    <property type="component" value="Unplaced"/>
</dbReference>
<organism evidence="3 4">
    <name type="scientific">Macrostomum lignano</name>
    <dbReference type="NCBI Taxonomy" id="282301"/>
    <lineage>
        <taxon>Eukaryota</taxon>
        <taxon>Metazoa</taxon>
        <taxon>Spiralia</taxon>
        <taxon>Lophotrochozoa</taxon>
        <taxon>Platyhelminthes</taxon>
        <taxon>Rhabditophora</taxon>
        <taxon>Macrostomorpha</taxon>
        <taxon>Macrostomida</taxon>
        <taxon>Macrostomidae</taxon>
        <taxon>Macrostomum</taxon>
    </lineage>
</organism>
<dbReference type="GO" id="GO:0016020">
    <property type="term" value="C:membrane"/>
    <property type="evidence" value="ECO:0007669"/>
    <property type="project" value="TreeGrafter"/>
</dbReference>
<evidence type="ECO:0000313" key="3">
    <source>
        <dbReference type="Proteomes" id="UP000095280"/>
    </source>
</evidence>
<keyword evidence="1" id="KW-0732">Signal</keyword>
<dbReference type="GO" id="GO:0005737">
    <property type="term" value="C:cytoplasm"/>
    <property type="evidence" value="ECO:0007669"/>
    <property type="project" value="TreeGrafter"/>
</dbReference>
<dbReference type="AlphaFoldDB" id="A0A1I8IZC5"/>
<dbReference type="GO" id="GO:0006508">
    <property type="term" value="P:proteolysis"/>
    <property type="evidence" value="ECO:0007669"/>
    <property type="project" value="TreeGrafter"/>
</dbReference>
<dbReference type="SUPFAM" id="SSF55486">
    <property type="entry name" value="Metalloproteases ('zincins'), catalytic domain"/>
    <property type="match status" value="1"/>
</dbReference>
<evidence type="ECO:0000313" key="4">
    <source>
        <dbReference type="WBParaSite" id="maker-uti_cns_0042656-snap-gene-0.2-mRNA-1"/>
    </source>
</evidence>
<reference evidence="4" key="1">
    <citation type="submission" date="2016-11" db="UniProtKB">
        <authorList>
            <consortium name="WormBaseParasite"/>
        </authorList>
    </citation>
    <scope>IDENTIFICATION</scope>
</reference>
<dbReference type="Gene3D" id="1.10.390.10">
    <property type="entry name" value="Neutral Protease Domain 2"/>
    <property type="match status" value="1"/>
</dbReference>
<evidence type="ECO:0000259" key="2">
    <source>
        <dbReference type="Pfam" id="PF01433"/>
    </source>
</evidence>
<dbReference type="GO" id="GO:0005615">
    <property type="term" value="C:extracellular space"/>
    <property type="evidence" value="ECO:0007669"/>
    <property type="project" value="TreeGrafter"/>
</dbReference>
<evidence type="ECO:0000256" key="1">
    <source>
        <dbReference type="SAM" id="SignalP"/>
    </source>
</evidence>
<dbReference type="SUPFAM" id="SSF63737">
    <property type="entry name" value="Leukotriene A4 hydrolase N-terminal domain"/>
    <property type="match status" value="1"/>
</dbReference>
<dbReference type="InterPro" id="IPR050344">
    <property type="entry name" value="Peptidase_M1_aminopeptidases"/>
</dbReference>
<dbReference type="GO" id="GO:0042277">
    <property type="term" value="F:peptide binding"/>
    <property type="evidence" value="ECO:0007669"/>
    <property type="project" value="TreeGrafter"/>
</dbReference>
<dbReference type="Gene3D" id="2.60.40.1730">
    <property type="entry name" value="tricorn interacting facor f3 domain"/>
    <property type="match status" value="2"/>
</dbReference>
<dbReference type="PANTHER" id="PTHR11533">
    <property type="entry name" value="PROTEASE M1 ZINC METALLOPROTEASE"/>
    <property type="match status" value="1"/>
</dbReference>
<accession>A0A1I8IZC5</accession>
<feature type="chain" id="PRO_5009321297" evidence="1">
    <location>
        <begin position="26"/>
        <end position="644"/>
    </location>
</feature>
<dbReference type="InterPro" id="IPR014782">
    <property type="entry name" value="Peptidase_M1_dom"/>
</dbReference>
<name>A0A1I8IZC5_9PLAT</name>
<keyword evidence="3" id="KW-1185">Reference proteome</keyword>
<dbReference type="GO" id="GO:0008270">
    <property type="term" value="F:zinc ion binding"/>
    <property type="evidence" value="ECO:0007669"/>
    <property type="project" value="InterPro"/>
</dbReference>
<dbReference type="GO" id="GO:0070006">
    <property type="term" value="F:metalloaminopeptidase activity"/>
    <property type="evidence" value="ECO:0007669"/>
    <property type="project" value="TreeGrafter"/>
</dbReference>
<dbReference type="InterPro" id="IPR042097">
    <property type="entry name" value="Aminopeptidase_N-like_N_sf"/>
</dbReference>
<protein>
    <submittedName>
        <fullName evidence="4">Peptidase_M1 domain-containing protein</fullName>
    </submittedName>
</protein>
<proteinExistence type="predicted"/>
<sequence length="644" mass="70093">STSVCISCCSSFFFRLLCFWSRSSAGIEPRTAAFDTTKASGREFNECMLGLARGSASCSSRSEATHSSADCGTWLPGSAACLSADWLAHTICHSRIIDEPEIRSPLEEALANSAAPFAPKKIDDAAAAADLKQTEKQLFDTSAIPTQRPHRLDSSAAAAVSAAEQCGGPGAPDAPLKARSSCCWCRCLSETSFLLVAAESVVADSARGFSPLLGDFCSPLPRLRRCLGRLSSSTRGGQLAERAAGGTGQIGSGGAAGVQMKVAVAEICGHRLLIAFCSAFAPDVRLPTEVKPLRYNVTLSPYIYGSNAPEFHFTGSMKVRLSIENSTSNIRVYDSCLDINCSGSQCYSIDLDEPLPANSTDIVIDPNGTTKYLATSHSCNRLTQETNFRVPTSRHSRPCRFDLSLVRRPDFIAISSMPAIRTRNATDSTWFSEMSDSEQEDFETTPIVSAYLLTYIVSQFEPMNTREAKISKLGSTRGLNRTEYDQFNRISIAVLILKCMMGILASHEAANMWFGSLVTPEWWNSLWLSEGFALFFGLTRQYSESTNKSLDVGSVMDRWIKQMGYPVLNCSVTAAGRLTLTQNHFLSDSSQVPSYPSDYNYTWIIPVTMGTKQNLTSGTPEDVSGFVNWMAEKEQAFELDSSAD</sequence>
<dbReference type="InterPro" id="IPR027268">
    <property type="entry name" value="Peptidase_M4/M1_CTD_sf"/>
</dbReference>
<dbReference type="PANTHER" id="PTHR11533:SF299">
    <property type="entry name" value="AMINOPEPTIDASE"/>
    <property type="match status" value="1"/>
</dbReference>
<dbReference type="Pfam" id="PF01433">
    <property type="entry name" value="Peptidase_M1"/>
    <property type="match status" value="1"/>
</dbReference>